<keyword evidence="3" id="KW-1185">Reference proteome</keyword>
<comment type="caution">
    <text evidence="2">The sequence shown here is derived from an EMBL/GenBank/DDBJ whole genome shotgun (WGS) entry which is preliminary data.</text>
</comment>
<evidence type="ECO:0000313" key="2">
    <source>
        <dbReference type="EMBL" id="PIC53868.1"/>
    </source>
</evidence>
<organism evidence="2 3">
    <name type="scientific">Caenorhabditis nigoni</name>
    <dbReference type="NCBI Taxonomy" id="1611254"/>
    <lineage>
        <taxon>Eukaryota</taxon>
        <taxon>Metazoa</taxon>
        <taxon>Ecdysozoa</taxon>
        <taxon>Nematoda</taxon>
        <taxon>Chromadorea</taxon>
        <taxon>Rhabditida</taxon>
        <taxon>Rhabditina</taxon>
        <taxon>Rhabditomorpha</taxon>
        <taxon>Rhabditoidea</taxon>
        <taxon>Rhabditidae</taxon>
        <taxon>Peloderinae</taxon>
        <taxon>Caenorhabditis</taxon>
    </lineage>
</organism>
<sequence>MDTEEDEDQRWIKFKVHLRKVMKEYREERSAKRREERRKIKENIRQQKKVWKLAQDRAWAAKIKDRRYRKKIRARRRNQVKWLKKRNWIPMRIFCLIFWVRPIKMLMCNAPQVFNLGPLSRLNFTFPYLLREKRRRKLARY</sequence>
<protein>
    <submittedName>
        <fullName evidence="2">Uncharacterized protein</fullName>
    </submittedName>
</protein>
<feature type="coiled-coil region" evidence="1">
    <location>
        <begin position="15"/>
        <end position="42"/>
    </location>
</feature>
<gene>
    <name evidence="2" type="primary">Cnig_chr_I.g3378</name>
    <name evidence="2" type="ORF">B9Z55_003378</name>
</gene>
<dbReference type="Proteomes" id="UP000230233">
    <property type="component" value="Chromosome I"/>
</dbReference>
<dbReference type="AlphaFoldDB" id="A0A2G5VQ05"/>
<evidence type="ECO:0000313" key="3">
    <source>
        <dbReference type="Proteomes" id="UP000230233"/>
    </source>
</evidence>
<proteinExistence type="predicted"/>
<dbReference type="EMBL" id="PDUG01000001">
    <property type="protein sequence ID" value="PIC53868.1"/>
    <property type="molecule type" value="Genomic_DNA"/>
</dbReference>
<reference evidence="3" key="1">
    <citation type="submission" date="2017-10" db="EMBL/GenBank/DDBJ databases">
        <title>Rapid genome shrinkage in a self-fertile nematode reveals novel sperm competition proteins.</title>
        <authorList>
            <person name="Yin D."/>
            <person name="Schwarz E.M."/>
            <person name="Thomas C.G."/>
            <person name="Felde R.L."/>
            <person name="Korf I.F."/>
            <person name="Cutter A.D."/>
            <person name="Schartner C.M."/>
            <person name="Ralston E.J."/>
            <person name="Meyer B.J."/>
            <person name="Haag E.S."/>
        </authorList>
    </citation>
    <scope>NUCLEOTIDE SEQUENCE [LARGE SCALE GENOMIC DNA]</scope>
    <source>
        <strain evidence="3">JU1422</strain>
    </source>
</reference>
<evidence type="ECO:0000256" key="1">
    <source>
        <dbReference type="SAM" id="Coils"/>
    </source>
</evidence>
<keyword evidence="1" id="KW-0175">Coiled coil</keyword>
<name>A0A2G5VQ05_9PELO</name>
<accession>A0A2G5VQ05</accession>